<dbReference type="PANTHER" id="PTHR40625">
    <property type="entry name" value="GTP-BINDING PROTEIN ESDC-RELATED"/>
    <property type="match status" value="1"/>
</dbReference>
<dbReference type="RefSeq" id="XP_023626797.1">
    <property type="nucleotide sequence ID" value="XM_023771029.1"/>
</dbReference>
<reference evidence="2 3" key="1">
    <citation type="submission" date="2016-03" db="EMBL/GenBank/DDBJ databases">
        <authorList>
            <person name="Ploux O."/>
        </authorList>
    </citation>
    <scope>NUCLEOTIDE SEQUENCE [LARGE SCALE GENOMIC DNA]</scope>
    <source>
        <strain evidence="2 3">URUG2</strain>
    </source>
</reference>
<feature type="compositionally biased region" description="Basic residues" evidence="1">
    <location>
        <begin position="424"/>
        <end position="433"/>
    </location>
</feature>
<evidence type="ECO:0000256" key="1">
    <source>
        <dbReference type="SAM" id="MobiDB-lite"/>
    </source>
</evidence>
<feature type="compositionally biased region" description="Polar residues" evidence="1">
    <location>
        <begin position="205"/>
        <end position="220"/>
    </location>
</feature>
<name>A0A2D3V5C1_9PEZI</name>
<dbReference type="GeneID" id="35600916"/>
<feature type="compositionally biased region" description="Polar residues" evidence="1">
    <location>
        <begin position="378"/>
        <end position="389"/>
    </location>
</feature>
<feature type="compositionally biased region" description="Basic and acidic residues" evidence="1">
    <location>
        <begin position="193"/>
        <end position="204"/>
    </location>
</feature>
<feature type="region of interest" description="Disordered" evidence="1">
    <location>
        <begin position="306"/>
        <end position="451"/>
    </location>
</feature>
<dbReference type="Proteomes" id="UP000225277">
    <property type="component" value="Unassembled WGS sequence"/>
</dbReference>
<dbReference type="OrthoDB" id="5422351at2759"/>
<sequence>MDPTTLVTFLFRAPAEARTVELLGSWDNFAQPYRMHNDRRRGIWSGIFRFENITFDGDDIQWTKPRSGGLRQGATYWYYYRLNSYDDTYDDRHPRTLSCPLIPGQVVNILEVPIELEELPQRCCSSSDIEGSLSNWQQLQTLDPATKYAMLEPPPASKIHARSLSDGTLQGRLENQPLSILEEAVSRPSTPELECHDSADRQDSRNGVSRDSSVYSQEVSCSAPVPKSQEQGERPPDLPSFNATTPNLHRIPELVEDSIPETIMPKMEPVSGDNAHLMATTMIPDLTRNLSALSVGPTSVQNIQFYNESRPGTRLNEDPEQYRPRVYSLPNSEVRNTSRGSPQLSPMSKALDSLPTNQYQHGGPSPDSNLLGLELESPSFSLDTASSAGEESPPHLSPRTSIKRDARPASRSGGALTGFANRIRSLRSRHHTGNSRPETAQSPRRGPPSFMNYALPQAVESSHSLTKGHSNISPTTRSAHDHMPMPTVFDAELPTPTLFSEERESPMADAIFSELGFLNTSIV</sequence>
<accession>A0A2D3V5C1</accession>
<dbReference type="EMBL" id="FJUY01000008">
    <property type="protein sequence ID" value="CZT19907.1"/>
    <property type="molecule type" value="Genomic_DNA"/>
</dbReference>
<feature type="compositionally biased region" description="Polar residues" evidence="1">
    <location>
        <begin position="329"/>
        <end position="346"/>
    </location>
</feature>
<organism evidence="2 3">
    <name type="scientific">Ramularia collo-cygni</name>
    <dbReference type="NCBI Taxonomy" id="112498"/>
    <lineage>
        <taxon>Eukaryota</taxon>
        <taxon>Fungi</taxon>
        <taxon>Dikarya</taxon>
        <taxon>Ascomycota</taxon>
        <taxon>Pezizomycotina</taxon>
        <taxon>Dothideomycetes</taxon>
        <taxon>Dothideomycetidae</taxon>
        <taxon>Mycosphaerellales</taxon>
        <taxon>Mycosphaerellaceae</taxon>
        <taxon>Ramularia</taxon>
    </lineage>
</organism>
<dbReference type="PANTHER" id="PTHR40625:SF1">
    <property type="entry name" value="AMP-ACTIVATED PROTEIN KINASE GLYCOGEN-BINDING DOMAIN-CONTAINING PROTEIN"/>
    <property type="match status" value="1"/>
</dbReference>
<proteinExistence type="predicted"/>
<protein>
    <submittedName>
        <fullName evidence="2">Uncharacterized protein</fullName>
    </submittedName>
</protein>
<feature type="region of interest" description="Disordered" evidence="1">
    <location>
        <begin position="463"/>
        <end position="482"/>
    </location>
</feature>
<feature type="region of interest" description="Disordered" evidence="1">
    <location>
        <begin position="184"/>
        <end position="248"/>
    </location>
</feature>
<evidence type="ECO:0000313" key="2">
    <source>
        <dbReference type="EMBL" id="CZT19907.1"/>
    </source>
</evidence>
<keyword evidence="3" id="KW-1185">Reference proteome</keyword>
<evidence type="ECO:0000313" key="3">
    <source>
        <dbReference type="Proteomes" id="UP000225277"/>
    </source>
</evidence>
<dbReference type="STRING" id="112498.A0A2D3V5C1"/>
<gene>
    <name evidence="2" type="ORF">RCC_05763</name>
</gene>
<dbReference type="AlphaFoldDB" id="A0A2D3V5C1"/>
<feature type="compositionally biased region" description="Polar residues" evidence="1">
    <location>
        <begin position="463"/>
        <end position="477"/>
    </location>
</feature>